<protein>
    <recommendedName>
        <fullName evidence="3">Core Histone H2A/H2B/H3 domain-containing protein</fullName>
    </recommendedName>
</protein>
<reference evidence="5" key="1">
    <citation type="submission" date="2010-06" db="EMBL/GenBank/DDBJ databases">
        <authorList>
            <person name="Jiang H."/>
            <person name="Abraham K."/>
            <person name="Ali S."/>
            <person name="Alsbrooks S.L."/>
            <person name="Anim B.N."/>
            <person name="Anosike U.S."/>
            <person name="Attaway T."/>
            <person name="Bandaranaike D.P."/>
            <person name="Battles P.K."/>
            <person name="Bell S.N."/>
            <person name="Bell A.V."/>
            <person name="Beltran B."/>
            <person name="Bickham C."/>
            <person name="Bustamante Y."/>
            <person name="Caleb T."/>
            <person name="Canada A."/>
            <person name="Cardenas V."/>
            <person name="Carter K."/>
            <person name="Chacko J."/>
            <person name="Chandrabose M.N."/>
            <person name="Chavez D."/>
            <person name="Chavez A."/>
            <person name="Chen L."/>
            <person name="Chu H.-S."/>
            <person name="Claassen K.J."/>
            <person name="Cockrell R."/>
            <person name="Collins M."/>
            <person name="Cooper J.A."/>
            <person name="Cree A."/>
            <person name="Curry S.M."/>
            <person name="Da Y."/>
            <person name="Dao M.D."/>
            <person name="Das B."/>
            <person name="Davila M.-L."/>
            <person name="Davy-Carroll L."/>
            <person name="Denson S."/>
            <person name="Dinh H."/>
            <person name="Ebong V.E."/>
            <person name="Edwards J.R."/>
            <person name="Egan A."/>
            <person name="El-Daye J."/>
            <person name="Escobedo L."/>
            <person name="Fernandez S."/>
            <person name="Fernando P.R."/>
            <person name="Flagg N."/>
            <person name="Forbes L.D."/>
            <person name="Fowler R.G."/>
            <person name="Fu Q."/>
            <person name="Gabisi R.A."/>
            <person name="Ganer J."/>
            <person name="Garbino Pronczuk A."/>
            <person name="Garcia R.M."/>
            <person name="Garner T."/>
            <person name="Garrett T.E."/>
            <person name="Gonzalez D.A."/>
            <person name="Hamid H."/>
            <person name="Hawkins E.S."/>
            <person name="Hirani K."/>
            <person name="Hogues M.E."/>
            <person name="Hollins B."/>
            <person name="Hsiao C.-H."/>
            <person name="Jabil R."/>
            <person name="James M.L."/>
            <person name="Jhangiani S.N."/>
            <person name="Johnson B."/>
            <person name="Johnson Q."/>
            <person name="Joshi V."/>
            <person name="Kalu J.B."/>
            <person name="Kam C."/>
            <person name="Kashfia A."/>
            <person name="Keebler J."/>
            <person name="Kisamo H."/>
            <person name="Kovar C.L."/>
            <person name="Lago L.A."/>
            <person name="Lai C.-Y."/>
            <person name="Laidlaw J."/>
            <person name="Lara F."/>
            <person name="Le T.-K."/>
            <person name="Lee S.L."/>
            <person name="Legall F.H."/>
            <person name="Lemon S.J."/>
            <person name="Lewis L.R."/>
            <person name="Li B."/>
            <person name="Liu Y."/>
            <person name="Liu Y.-S."/>
            <person name="Lopez J."/>
            <person name="Lozado R.J."/>
            <person name="Lu J."/>
            <person name="Madu R.C."/>
            <person name="Maheshwari M."/>
            <person name="Maheshwari R."/>
            <person name="Malloy K."/>
            <person name="Martinez E."/>
            <person name="Mathew T."/>
            <person name="Mercado I.C."/>
            <person name="Mercado C."/>
            <person name="Meyer B."/>
            <person name="Montgomery K."/>
            <person name="Morgan M.B."/>
            <person name="Munidasa M."/>
            <person name="Nazareth L.V."/>
            <person name="Nelson J."/>
            <person name="Ng B.M."/>
            <person name="Nguyen N.B."/>
            <person name="Nguyen P.Q."/>
            <person name="Nguyen T."/>
            <person name="Obregon M."/>
            <person name="Okwuonu G.O."/>
            <person name="Onwere C.G."/>
            <person name="Orozco G."/>
            <person name="Parra A."/>
            <person name="Patel S."/>
            <person name="Patil S."/>
            <person name="Perez A."/>
            <person name="Perez Y."/>
            <person name="Pham C."/>
            <person name="Primus E.L."/>
            <person name="Pu L.-L."/>
            <person name="Puazo M."/>
            <person name="Qin X."/>
            <person name="Quiroz J.B."/>
            <person name="Reese J."/>
            <person name="Richards S."/>
            <person name="Rives C.M."/>
            <person name="Robberts R."/>
            <person name="Ruiz S.J."/>
            <person name="Ruiz M.J."/>
            <person name="Santibanez J."/>
            <person name="Schneider B.W."/>
            <person name="Sisson I."/>
            <person name="Smith M."/>
            <person name="Sodergren E."/>
            <person name="Song X.-Z."/>
            <person name="Song B.B."/>
            <person name="Summersgill H."/>
            <person name="Thelus R."/>
            <person name="Thornton R.D."/>
            <person name="Trejos Z.Y."/>
            <person name="Usmani K."/>
            <person name="Vattathil S."/>
            <person name="Villasana D."/>
            <person name="Walker D.L."/>
            <person name="Wang S."/>
            <person name="Wang K."/>
            <person name="White C.S."/>
            <person name="Williams A.C."/>
            <person name="Williamson J."/>
            <person name="Wilson K."/>
            <person name="Woghiren I.O."/>
            <person name="Woodworth J.R."/>
            <person name="Worley K.C."/>
            <person name="Wright R.A."/>
            <person name="Wu W."/>
            <person name="Young L."/>
            <person name="Zhang L."/>
            <person name="Zhang J."/>
            <person name="Zhu Y."/>
            <person name="Muzny D.M."/>
            <person name="Weinstock G."/>
            <person name="Gibbs R.A."/>
        </authorList>
    </citation>
    <scope>NUCLEOTIDE SEQUENCE [LARGE SCALE GENOMIC DNA]</scope>
    <source>
        <strain evidence="5">LSR1</strain>
    </source>
</reference>
<feature type="region of interest" description="Disordered" evidence="2">
    <location>
        <begin position="1"/>
        <end position="48"/>
    </location>
</feature>
<dbReference type="AlphaFoldDB" id="A0A8R2NVT5"/>
<organism evidence="4 5">
    <name type="scientific">Acyrthosiphon pisum</name>
    <name type="common">Pea aphid</name>
    <dbReference type="NCBI Taxonomy" id="7029"/>
    <lineage>
        <taxon>Eukaryota</taxon>
        <taxon>Metazoa</taxon>
        <taxon>Ecdysozoa</taxon>
        <taxon>Arthropoda</taxon>
        <taxon>Hexapoda</taxon>
        <taxon>Insecta</taxon>
        <taxon>Pterygota</taxon>
        <taxon>Neoptera</taxon>
        <taxon>Paraneoptera</taxon>
        <taxon>Hemiptera</taxon>
        <taxon>Sternorrhyncha</taxon>
        <taxon>Aphidomorpha</taxon>
        <taxon>Aphidoidea</taxon>
        <taxon>Aphididae</taxon>
        <taxon>Macrosiphini</taxon>
        <taxon>Acyrthosiphon</taxon>
    </lineage>
</organism>
<name>A0A8R2NVT5_ACYPI</name>
<dbReference type="PRINTS" id="PR00622">
    <property type="entry name" value="HISTONEH3"/>
</dbReference>
<comment type="similarity">
    <text evidence="1">Belongs to the histone H3 family.</text>
</comment>
<dbReference type="InterPro" id="IPR007125">
    <property type="entry name" value="H2A/H2B/H3"/>
</dbReference>
<dbReference type="Proteomes" id="UP000007819">
    <property type="component" value="Chromosome A3"/>
</dbReference>
<dbReference type="InterPro" id="IPR009072">
    <property type="entry name" value="Histone-fold"/>
</dbReference>
<dbReference type="GO" id="GO:0030527">
    <property type="term" value="F:structural constituent of chromatin"/>
    <property type="evidence" value="ECO:0007669"/>
    <property type="project" value="InterPro"/>
</dbReference>
<reference evidence="4" key="2">
    <citation type="submission" date="2022-06" db="UniProtKB">
        <authorList>
            <consortium name="EnsemblMetazoa"/>
        </authorList>
    </citation>
    <scope>IDENTIFICATION</scope>
</reference>
<dbReference type="SMART" id="SM00428">
    <property type="entry name" value="H3"/>
    <property type="match status" value="1"/>
</dbReference>
<dbReference type="KEGG" id="api:100168574"/>
<dbReference type="InterPro" id="IPR000164">
    <property type="entry name" value="Histone_H3/CENP-A"/>
</dbReference>
<dbReference type="GO" id="GO:0046982">
    <property type="term" value="F:protein heterodimerization activity"/>
    <property type="evidence" value="ECO:0007669"/>
    <property type="project" value="InterPro"/>
</dbReference>
<evidence type="ECO:0000256" key="2">
    <source>
        <dbReference type="SAM" id="MobiDB-lite"/>
    </source>
</evidence>
<dbReference type="EnsemblMetazoa" id="XM_029491364.1">
    <property type="protein sequence ID" value="XP_029347224.1"/>
    <property type="gene ID" value="LOC100168574"/>
</dbReference>
<evidence type="ECO:0000259" key="3">
    <source>
        <dbReference type="Pfam" id="PF00125"/>
    </source>
</evidence>
<evidence type="ECO:0000313" key="5">
    <source>
        <dbReference type="Proteomes" id="UP000007819"/>
    </source>
</evidence>
<dbReference type="GO" id="GO:0003677">
    <property type="term" value="F:DNA binding"/>
    <property type="evidence" value="ECO:0007669"/>
    <property type="project" value="InterPro"/>
</dbReference>
<feature type="domain" description="Core Histone H2A/H2B/H3" evidence="3">
    <location>
        <begin position="55"/>
        <end position="127"/>
    </location>
</feature>
<evidence type="ECO:0000313" key="4">
    <source>
        <dbReference type="EnsemblMetazoa" id="XP_029347224.1"/>
    </source>
</evidence>
<dbReference type="PANTHER" id="PTHR11426">
    <property type="entry name" value="HISTONE H3"/>
    <property type="match status" value="1"/>
</dbReference>
<dbReference type="RefSeq" id="XP_029347224.1">
    <property type="nucleotide sequence ID" value="XM_029491364.1"/>
</dbReference>
<dbReference type="Gene3D" id="1.10.20.10">
    <property type="entry name" value="Histone, subunit A"/>
    <property type="match status" value="1"/>
</dbReference>
<proteinExistence type="inferred from homology"/>
<sequence length="132" mass="14627">MVKLTARMSTAGRAPRKMPKLSENLATEAARESAPATGGVKKPKRCRPGTVVHREIQKSTELMKFLFQHLMLEIAKNFKTDQSSPLHGLQEASEANLVGLFKDTNLCAIHAKLLKIMPKGNQLARHIHSECD</sequence>
<keyword evidence="5" id="KW-1185">Reference proteome</keyword>
<dbReference type="GO" id="GO:0000786">
    <property type="term" value="C:nucleosome"/>
    <property type="evidence" value="ECO:0007669"/>
    <property type="project" value="InterPro"/>
</dbReference>
<accession>A0A8R2NVT5</accession>
<dbReference type="Pfam" id="PF00125">
    <property type="entry name" value="Histone"/>
    <property type="match status" value="1"/>
</dbReference>
<evidence type="ECO:0000256" key="1">
    <source>
        <dbReference type="ARBA" id="ARBA00010343"/>
    </source>
</evidence>
<dbReference type="GeneID" id="100168574"/>
<dbReference type="SUPFAM" id="SSF47113">
    <property type="entry name" value="Histone-fold"/>
    <property type="match status" value="1"/>
</dbReference>